<dbReference type="GO" id="GO:0006032">
    <property type="term" value="P:chitin catabolic process"/>
    <property type="evidence" value="ECO:0007669"/>
    <property type="project" value="InterPro"/>
</dbReference>
<dbReference type="GO" id="GO:0004568">
    <property type="term" value="F:chitinase activity"/>
    <property type="evidence" value="ECO:0007669"/>
    <property type="project" value="InterPro"/>
</dbReference>
<dbReference type="Gene3D" id="2.60.40.10">
    <property type="entry name" value="Immunoglobulins"/>
    <property type="match status" value="1"/>
</dbReference>
<organism evidence="2">
    <name type="scientific">Cryptophlebia leucotreta granulosis virus</name>
    <name type="common">ClGV</name>
    <name type="synonym">Cryptophlebia leucotreta granulovirus</name>
    <dbReference type="NCBI Taxonomy" id="35254"/>
    <lineage>
        <taxon>Viruses</taxon>
        <taxon>Viruses incertae sedis</taxon>
        <taxon>Naldaviricetes</taxon>
        <taxon>Lefavirales</taxon>
        <taxon>Baculoviridae</taxon>
        <taxon>Betabaculovirus</taxon>
        <taxon>Betabaculovirus cryleucotretae</taxon>
    </lineage>
</organism>
<dbReference type="Pfam" id="PF08329">
    <property type="entry name" value="ChitinaseA_N"/>
    <property type="match status" value="1"/>
</dbReference>
<protein>
    <recommendedName>
        <fullName evidence="1">Chitinase A N-terminal domain-containing protein</fullName>
    </recommendedName>
</protein>
<sequence>MTNIWWWILSLCTAVAKPGVPQIKLATHTYSLLNDKVQSYSSSVQGVYDNVTLNLEWEVSSGSDGERVQFLWDDHVVKNGTDLDLSSKKISHEVSTSGVARAAVRLCDSHGCSDSDSVYVLVTDTDDLHLSNEKQKIVLLGKSYKTYLCPLKNAIIYAVEAVCA</sequence>
<proteinExistence type="predicted"/>
<accession>A0A2H4ZKF3</accession>
<dbReference type="EMBL" id="MF974563">
    <property type="protein sequence ID" value="AUF82040.1"/>
    <property type="molecule type" value="Genomic_DNA"/>
</dbReference>
<dbReference type="InterPro" id="IPR013540">
    <property type="entry name" value="ChitinaseA_N"/>
</dbReference>
<dbReference type="InterPro" id="IPR014756">
    <property type="entry name" value="Ig_E-set"/>
</dbReference>
<evidence type="ECO:0000259" key="1">
    <source>
        <dbReference type="Pfam" id="PF08329"/>
    </source>
</evidence>
<evidence type="ECO:0000313" key="2">
    <source>
        <dbReference type="EMBL" id="AUF82040.1"/>
    </source>
</evidence>
<dbReference type="SMR" id="A0A2H4ZKF3"/>
<dbReference type="SUPFAM" id="SSF81296">
    <property type="entry name" value="E set domains"/>
    <property type="match status" value="1"/>
</dbReference>
<name>A0A2H4ZKF3_GVCL</name>
<dbReference type="InterPro" id="IPR013783">
    <property type="entry name" value="Ig-like_fold"/>
</dbReference>
<reference evidence="2" key="1">
    <citation type="journal article" date="2017" name="Int. J. Mol. Sci.">
        <title>Genome Analysis and Genetic Stability of the Cryptophlebia leucotreta Granulovirus (CrleGV-SA) after 15 Years of Commercial Use as a Biopesticide.</title>
        <authorList>
            <person name="van der Merwe M."/>
            <person name="Jukes M.D."/>
            <person name="Rabalski L."/>
            <person name="Knox C."/>
            <person name="Opoku-Debrah J.K."/>
            <person name="Moore S.D."/>
            <person name="Krejmer-Rabalska M."/>
            <person name="Szewczyk B."/>
            <person name="Hill M.P."/>
        </authorList>
    </citation>
    <scope>NUCLEOTIDE SEQUENCE</scope>
    <source>
        <strain evidence="2">CrleGV-SA</strain>
    </source>
</reference>
<organismHost>
    <name type="scientific">Tortricidae</name>
    <dbReference type="NCBI Taxonomy" id="7139"/>
</organismHost>
<feature type="domain" description="Chitinase A N-terminal" evidence="1">
    <location>
        <begin position="16"/>
        <end position="138"/>
    </location>
</feature>